<evidence type="ECO:0000313" key="1">
    <source>
        <dbReference type="EMBL" id="KAF6460573.1"/>
    </source>
</evidence>
<dbReference type="AlphaFoldDB" id="A0A7J8GKH5"/>
<dbReference type="EMBL" id="JACASF010000009">
    <property type="protein sequence ID" value="KAF6460573.1"/>
    <property type="molecule type" value="Genomic_DNA"/>
</dbReference>
<proteinExistence type="predicted"/>
<gene>
    <name evidence="1" type="ORF">HJG59_011485</name>
</gene>
<name>A0A7J8GKH5_MOLMO</name>
<sequence length="128" mass="14548">MAAGKFQWPRWASSSQKWLQGVHSGWARAWRPGDPCLSPLLTHVHSHTCHTHSYACIHPQDTRSIHSDTQTLRISHTQTYATQSHTSSLSHLIHTHTLLWGPKVTGWLVPEHLILLGGEIKRLERILC</sequence>
<keyword evidence="2" id="KW-1185">Reference proteome</keyword>
<evidence type="ECO:0000313" key="2">
    <source>
        <dbReference type="Proteomes" id="UP000550707"/>
    </source>
</evidence>
<comment type="caution">
    <text evidence="1">The sequence shown here is derived from an EMBL/GenBank/DDBJ whole genome shotgun (WGS) entry which is preliminary data.</text>
</comment>
<reference evidence="1 2" key="1">
    <citation type="journal article" date="2020" name="Nature">
        <title>Six reference-quality genomes reveal evolution of bat adaptations.</title>
        <authorList>
            <person name="Jebb D."/>
            <person name="Huang Z."/>
            <person name="Pippel M."/>
            <person name="Hughes G.M."/>
            <person name="Lavrichenko K."/>
            <person name="Devanna P."/>
            <person name="Winkler S."/>
            <person name="Jermiin L.S."/>
            <person name="Skirmuntt E.C."/>
            <person name="Katzourakis A."/>
            <person name="Burkitt-Gray L."/>
            <person name="Ray D.A."/>
            <person name="Sullivan K.A.M."/>
            <person name="Roscito J.G."/>
            <person name="Kirilenko B.M."/>
            <person name="Davalos L.M."/>
            <person name="Corthals A.P."/>
            <person name="Power M.L."/>
            <person name="Jones G."/>
            <person name="Ransome R.D."/>
            <person name="Dechmann D.K.N."/>
            <person name="Locatelli A.G."/>
            <person name="Puechmaille S.J."/>
            <person name="Fedrigo O."/>
            <person name="Jarvis E.D."/>
            <person name="Hiller M."/>
            <person name="Vernes S.C."/>
            <person name="Myers E.W."/>
            <person name="Teeling E.C."/>
        </authorList>
    </citation>
    <scope>NUCLEOTIDE SEQUENCE [LARGE SCALE GENOMIC DNA]</scope>
    <source>
        <strain evidence="1">MMolMol1</strain>
        <tissue evidence="1">Muscle</tissue>
    </source>
</reference>
<accession>A0A7J8GKH5</accession>
<organism evidence="1 2">
    <name type="scientific">Molossus molossus</name>
    <name type="common">Pallas' mastiff bat</name>
    <name type="synonym">Vespertilio molossus</name>
    <dbReference type="NCBI Taxonomy" id="27622"/>
    <lineage>
        <taxon>Eukaryota</taxon>
        <taxon>Metazoa</taxon>
        <taxon>Chordata</taxon>
        <taxon>Craniata</taxon>
        <taxon>Vertebrata</taxon>
        <taxon>Euteleostomi</taxon>
        <taxon>Mammalia</taxon>
        <taxon>Eutheria</taxon>
        <taxon>Laurasiatheria</taxon>
        <taxon>Chiroptera</taxon>
        <taxon>Yangochiroptera</taxon>
        <taxon>Molossidae</taxon>
        <taxon>Molossus</taxon>
    </lineage>
</organism>
<dbReference type="InParanoid" id="A0A7J8GKH5"/>
<dbReference type="Proteomes" id="UP000550707">
    <property type="component" value="Unassembled WGS sequence"/>
</dbReference>
<protein>
    <submittedName>
        <fullName evidence="1">Uncharacterized protein</fullName>
    </submittedName>
</protein>